<evidence type="ECO:0000256" key="1">
    <source>
        <dbReference type="ARBA" id="ARBA00023122"/>
    </source>
</evidence>
<dbReference type="Gene3D" id="3.10.580.10">
    <property type="entry name" value="CBS-domain"/>
    <property type="match status" value="1"/>
</dbReference>
<dbReference type="PANTHER" id="PTHR43080">
    <property type="entry name" value="CBS DOMAIN-CONTAINING PROTEIN CBSX3, MITOCHONDRIAL"/>
    <property type="match status" value="1"/>
</dbReference>
<proteinExistence type="predicted"/>
<name>A0ABU9Z0J0_9RHOO</name>
<keyword evidence="5" id="KW-1185">Reference proteome</keyword>
<dbReference type="Pfam" id="PF00571">
    <property type="entry name" value="CBS"/>
    <property type="match status" value="2"/>
</dbReference>
<dbReference type="RefSeq" id="WP_345920272.1">
    <property type="nucleotide sequence ID" value="NZ_JBDIVE010000007.1"/>
</dbReference>
<dbReference type="PANTHER" id="PTHR43080:SF2">
    <property type="entry name" value="CBS DOMAIN-CONTAINING PROTEIN"/>
    <property type="match status" value="1"/>
</dbReference>
<accession>A0ABU9Z0J0</accession>
<dbReference type="InterPro" id="IPR051257">
    <property type="entry name" value="Diverse_CBS-Domain"/>
</dbReference>
<protein>
    <submittedName>
        <fullName evidence="4">CBS domain-containing protein</fullName>
    </submittedName>
</protein>
<dbReference type="PROSITE" id="PS51371">
    <property type="entry name" value="CBS"/>
    <property type="match status" value="2"/>
</dbReference>
<feature type="domain" description="CBS" evidence="3">
    <location>
        <begin position="8"/>
        <end position="68"/>
    </location>
</feature>
<evidence type="ECO:0000259" key="3">
    <source>
        <dbReference type="PROSITE" id="PS51371"/>
    </source>
</evidence>
<organism evidence="4 5">
    <name type="scientific">Uliginosibacterium sediminicola</name>
    <dbReference type="NCBI Taxonomy" id="2024550"/>
    <lineage>
        <taxon>Bacteria</taxon>
        <taxon>Pseudomonadati</taxon>
        <taxon>Pseudomonadota</taxon>
        <taxon>Betaproteobacteria</taxon>
        <taxon>Rhodocyclales</taxon>
        <taxon>Zoogloeaceae</taxon>
        <taxon>Uliginosibacterium</taxon>
    </lineage>
</organism>
<dbReference type="Proteomes" id="UP001410394">
    <property type="component" value="Unassembled WGS sequence"/>
</dbReference>
<sequence>MLVSEILAIKGTVLYSISPQHTLQDAVSTMTELDIGSLVVVDNGQMVGLLTFRELLAALAKAGQNWREAKVAGAMMRQPVVAAPDMEVAELQRLIVEHRQRYLPVMQEQTLLGVISFHDVARAMLEEQGFENRMLKNFIKNWPAEEEAAD</sequence>
<keyword evidence="1 2" id="KW-0129">CBS domain</keyword>
<evidence type="ECO:0000313" key="4">
    <source>
        <dbReference type="EMBL" id="MEN3069505.1"/>
    </source>
</evidence>
<dbReference type="SMART" id="SM00116">
    <property type="entry name" value="CBS"/>
    <property type="match status" value="2"/>
</dbReference>
<dbReference type="EMBL" id="JBDIVE010000007">
    <property type="protein sequence ID" value="MEN3069505.1"/>
    <property type="molecule type" value="Genomic_DNA"/>
</dbReference>
<dbReference type="InterPro" id="IPR000644">
    <property type="entry name" value="CBS_dom"/>
</dbReference>
<dbReference type="InterPro" id="IPR046342">
    <property type="entry name" value="CBS_dom_sf"/>
</dbReference>
<reference evidence="4 5" key="1">
    <citation type="journal article" date="2018" name="Int. J. Syst. Evol. Microbiol.">
        <title>Uliginosibacterium sediminicola sp. nov., isolated from freshwater sediment.</title>
        <authorList>
            <person name="Hwang W.M."/>
            <person name="Kim S.M."/>
            <person name="Kang K."/>
            <person name="Ahn T.Y."/>
        </authorList>
    </citation>
    <scope>NUCLEOTIDE SEQUENCE [LARGE SCALE GENOMIC DNA]</scope>
    <source>
        <strain evidence="4 5">M1-21</strain>
    </source>
</reference>
<evidence type="ECO:0000256" key="2">
    <source>
        <dbReference type="PROSITE-ProRule" id="PRU00703"/>
    </source>
</evidence>
<dbReference type="SUPFAM" id="SSF54631">
    <property type="entry name" value="CBS-domain pair"/>
    <property type="match status" value="1"/>
</dbReference>
<gene>
    <name evidence="4" type="ORF">ABDB84_13525</name>
</gene>
<comment type="caution">
    <text evidence="4">The sequence shown here is derived from an EMBL/GenBank/DDBJ whole genome shotgun (WGS) entry which is preliminary data.</text>
</comment>
<evidence type="ECO:0000313" key="5">
    <source>
        <dbReference type="Proteomes" id="UP001410394"/>
    </source>
</evidence>
<feature type="domain" description="CBS" evidence="3">
    <location>
        <begin position="75"/>
        <end position="130"/>
    </location>
</feature>